<proteinExistence type="predicted"/>
<organism evidence="2 3">
    <name type="scientific">Hemibagrus wyckioides</name>
    <dbReference type="NCBI Taxonomy" id="337641"/>
    <lineage>
        <taxon>Eukaryota</taxon>
        <taxon>Metazoa</taxon>
        <taxon>Chordata</taxon>
        <taxon>Craniata</taxon>
        <taxon>Vertebrata</taxon>
        <taxon>Euteleostomi</taxon>
        <taxon>Actinopterygii</taxon>
        <taxon>Neopterygii</taxon>
        <taxon>Teleostei</taxon>
        <taxon>Ostariophysi</taxon>
        <taxon>Siluriformes</taxon>
        <taxon>Bagridae</taxon>
        <taxon>Hemibagrus</taxon>
    </lineage>
</organism>
<accession>A0A9D3N8S9</accession>
<dbReference type="EMBL" id="JAHKSW010000021">
    <property type="protein sequence ID" value="KAG7318851.1"/>
    <property type="molecule type" value="Genomic_DNA"/>
</dbReference>
<name>A0A9D3N8S9_9TELE</name>
<dbReference type="AlphaFoldDB" id="A0A9D3N8S9"/>
<comment type="caution">
    <text evidence="2">The sequence shown here is derived from an EMBL/GenBank/DDBJ whole genome shotgun (WGS) entry which is preliminary data.</text>
</comment>
<evidence type="ECO:0000313" key="3">
    <source>
        <dbReference type="Proteomes" id="UP000824219"/>
    </source>
</evidence>
<feature type="compositionally biased region" description="Polar residues" evidence="1">
    <location>
        <begin position="148"/>
        <end position="164"/>
    </location>
</feature>
<protein>
    <submittedName>
        <fullName evidence="2">Uncharacterized protein</fullName>
    </submittedName>
</protein>
<evidence type="ECO:0000313" key="2">
    <source>
        <dbReference type="EMBL" id="KAG7318851.1"/>
    </source>
</evidence>
<keyword evidence="3" id="KW-1185">Reference proteome</keyword>
<feature type="region of interest" description="Disordered" evidence="1">
    <location>
        <begin position="145"/>
        <end position="164"/>
    </location>
</feature>
<dbReference type="Proteomes" id="UP000824219">
    <property type="component" value="Linkage Group LG21"/>
</dbReference>
<reference evidence="2 3" key="1">
    <citation type="submission" date="2021-06" db="EMBL/GenBank/DDBJ databases">
        <title>Chromosome-level genome assembly of the red-tail catfish (Hemibagrus wyckioides).</title>
        <authorList>
            <person name="Shao F."/>
        </authorList>
    </citation>
    <scope>NUCLEOTIDE SEQUENCE [LARGE SCALE GENOMIC DNA]</scope>
    <source>
        <strain evidence="2">EC202008001</strain>
        <tissue evidence="2">Blood</tissue>
    </source>
</reference>
<gene>
    <name evidence="2" type="ORF">KOW79_017325</name>
</gene>
<evidence type="ECO:0000256" key="1">
    <source>
        <dbReference type="SAM" id="MobiDB-lite"/>
    </source>
</evidence>
<sequence length="164" mass="18429">MVKSMLEMRGGVREGNDWVVTPEFSIRLRNNTANTLGSYSELEFLHFQGRCSDFLLETRDTTLPCHLVEIPLRPALASYTKERFVAERSAILLAGSQPELLIGFCGTRQMRPSLDASRYAEATESHANARLIHYPEVPPGVQPIVCKTTRSNTPHPQSSQRQTE</sequence>